<evidence type="ECO:0000313" key="3">
    <source>
        <dbReference type="Proteomes" id="UP001642484"/>
    </source>
</evidence>
<gene>
    <name evidence="1" type="ORF">CCMP2556_LOCUS9172</name>
    <name evidence="2" type="ORF">CCMP2556_LOCUS9336</name>
</gene>
<reference evidence="1 3" key="1">
    <citation type="submission" date="2024-02" db="EMBL/GenBank/DDBJ databases">
        <authorList>
            <person name="Chen Y."/>
            <person name="Shah S."/>
            <person name="Dougan E. K."/>
            <person name="Thang M."/>
            <person name="Chan C."/>
        </authorList>
    </citation>
    <scope>NUCLEOTIDE SEQUENCE [LARGE SCALE GENOMIC DNA]</scope>
</reference>
<name>A0ABP0J1L7_9DINO</name>
<accession>A0ABP0J1L7</accession>
<dbReference type="Proteomes" id="UP001642484">
    <property type="component" value="Unassembled WGS sequence"/>
</dbReference>
<evidence type="ECO:0000313" key="1">
    <source>
        <dbReference type="EMBL" id="CAK9008247.1"/>
    </source>
</evidence>
<dbReference type="EMBL" id="CAXAMN010004335">
    <property type="protein sequence ID" value="CAK9008675.1"/>
    <property type="molecule type" value="Genomic_DNA"/>
</dbReference>
<organism evidence="1 3">
    <name type="scientific">Durusdinium trenchii</name>
    <dbReference type="NCBI Taxonomy" id="1381693"/>
    <lineage>
        <taxon>Eukaryota</taxon>
        <taxon>Sar</taxon>
        <taxon>Alveolata</taxon>
        <taxon>Dinophyceae</taxon>
        <taxon>Suessiales</taxon>
        <taxon>Symbiodiniaceae</taxon>
        <taxon>Durusdinium</taxon>
    </lineage>
</organism>
<evidence type="ECO:0000313" key="2">
    <source>
        <dbReference type="EMBL" id="CAK9008675.1"/>
    </source>
</evidence>
<sequence>MLPVADLVKRSDPEGPDAYDAEVVQEWFDSYLRLTYGEDSLRYSMICQARSMSRVVFLFEGLEDAEKLTKAVESLIRVLVRAKNLVVVTSRPLLSGRTSLENESELMLTMRLENLSDEQKRMVAYARLGAAGIIAYDNLLARLRMSQNVSDQGDEASNDGAEDVFGNPMMLSMLLCYLQTMGRKSPGPQKERGPLVDRRDGARRTGWQLRPPKVFVA</sequence>
<protein>
    <submittedName>
        <fullName evidence="1">Uncharacterized protein</fullName>
    </submittedName>
</protein>
<keyword evidence="3" id="KW-1185">Reference proteome</keyword>
<proteinExistence type="predicted"/>
<dbReference type="EMBL" id="CAXAMN010004224">
    <property type="protein sequence ID" value="CAK9008247.1"/>
    <property type="molecule type" value="Genomic_DNA"/>
</dbReference>
<comment type="caution">
    <text evidence="1">The sequence shown here is derived from an EMBL/GenBank/DDBJ whole genome shotgun (WGS) entry which is preliminary data.</text>
</comment>